<keyword evidence="1" id="KW-0547">Nucleotide-binding</keyword>
<dbReference type="CDD" id="cd18796">
    <property type="entry name" value="SF2_C_LHR"/>
    <property type="match status" value="1"/>
</dbReference>
<evidence type="ECO:0000256" key="9">
    <source>
        <dbReference type="SAM" id="MobiDB-lite"/>
    </source>
</evidence>
<dbReference type="GO" id="GO:0004386">
    <property type="term" value="F:helicase activity"/>
    <property type="evidence" value="ECO:0007669"/>
    <property type="project" value="UniProtKB-KW"/>
</dbReference>
<dbReference type="SMART" id="SM00490">
    <property type="entry name" value="HELICc"/>
    <property type="match status" value="1"/>
</dbReference>
<dbReference type="OrthoDB" id="9815222at2"/>
<accession>F9UE46</accession>
<keyword evidence="5" id="KW-0067">ATP-binding</keyword>
<dbReference type="Proteomes" id="UP000005459">
    <property type="component" value="Unassembled WGS sequence"/>
</dbReference>
<dbReference type="InterPro" id="IPR055368">
    <property type="entry name" value="WH3_Lhr"/>
</dbReference>
<dbReference type="InterPro" id="IPR014001">
    <property type="entry name" value="Helicase_ATP-bd"/>
</dbReference>
<dbReference type="InterPro" id="IPR052511">
    <property type="entry name" value="ATP-dep_Helicase"/>
</dbReference>
<reference evidence="12 13" key="1">
    <citation type="submission" date="2011-06" db="EMBL/GenBank/DDBJ databases">
        <title>The draft genome of Thiocapsa marina 5811.</title>
        <authorList>
            <consortium name="US DOE Joint Genome Institute (JGI-PGF)"/>
            <person name="Lucas S."/>
            <person name="Han J."/>
            <person name="Cheng J.-F."/>
            <person name="Goodwin L."/>
            <person name="Pitluck S."/>
            <person name="Peters L."/>
            <person name="Land M.L."/>
            <person name="Hauser L."/>
            <person name="Vogl K."/>
            <person name="Liu Z."/>
            <person name="Imhoff J."/>
            <person name="Thiel V."/>
            <person name="Frigaard N.-U."/>
            <person name="Bryant D."/>
            <person name="Woyke T.J."/>
        </authorList>
    </citation>
    <scope>NUCLEOTIDE SEQUENCE [LARGE SCALE GENOMIC DNA]</scope>
    <source>
        <strain evidence="12 13">5811</strain>
    </source>
</reference>
<keyword evidence="7" id="KW-0234">DNA repair</keyword>
<keyword evidence="3" id="KW-0378">Hydrolase</keyword>
<evidence type="ECO:0000313" key="12">
    <source>
        <dbReference type="EMBL" id="EGV17603.1"/>
    </source>
</evidence>
<dbReference type="PANTHER" id="PTHR47962:SF5">
    <property type="entry name" value="ATP-DEPENDENT HELICASE LHR-RELATED"/>
    <property type="match status" value="1"/>
</dbReference>
<dbReference type="Pfam" id="PF00270">
    <property type="entry name" value="DEAD"/>
    <property type="match status" value="1"/>
</dbReference>
<evidence type="ECO:0000256" key="6">
    <source>
        <dbReference type="ARBA" id="ARBA00023125"/>
    </source>
</evidence>
<evidence type="ECO:0000256" key="2">
    <source>
        <dbReference type="ARBA" id="ARBA00022763"/>
    </source>
</evidence>
<dbReference type="GO" id="GO:0006281">
    <property type="term" value="P:DNA repair"/>
    <property type="evidence" value="ECO:0007669"/>
    <property type="project" value="UniProtKB-KW"/>
</dbReference>
<dbReference type="Pfam" id="PF08494">
    <property type="entry name" value="DEAD_assoc"/>
    <property type="match status" value="1"/>
</dbReference>
<feature type="domain" description="Helicase C-terminal" evidence="11">
    <location>
        <begin position="282"/>
        <end position="448"/>
    </location>
</feature>
<dbReference type="InterPro" id="IPR013701">
    <property type="entry name" value="Lhr-like_DEAD/DEAH_assoc"/>
</dbReference>
<evidence type="ECO:0000259" key="11">
    <source>
        <dbReference type="PROSITE" id="PS51194"/>
    </source>
</evidence>
<dbReference type="SUPFAM" id="SSF52540">
    <property type="entry name" value="P-loop containing nucleoside triphosphate hydrolases"/>
    <property type="match status" value="1"/>
</dbReference>
<evidence type="ECO:0000256" key="7">
    <source>
        <dbReference type="ARBA" id="ARBA00023204"/>
    </source>
</evidence>
<dbReference type="InterPro" id="IPR045628">
    <property type="entry name" value="Lhr_WH_dom"/>
</dbReference>
<name>F9UE46_9GAMM</name>
<feature type="compositionally biased region" description="Polar residues" evidence="9">
    <location>
        <begin position="1188"/>
        <end position="1201"/>
    </location>
</feature>
<evidence type="ECO:0000256" key="1">
    <source>
        <dbReference type="ARBA" id="ARBA00022741"/>
    </source>
</evidence>
<dbReference type="eggNOG" id="COG1201">
    <property type="taxonomic scope" value="Bacteria"/>
</dbReference>
<gene>
    <name evidence="12" type="ORF">ThimaDRAFT_3148</name>
</gene>
<keyword evidence="13" id="KW-1185">Reference proteome</keyword>
<evidence type="ECO:0000256" key="5">
    <source>
        <dbReference type="ARBA" id="ARBA00022840"/>
    </source>
</evidence>
<dbReference type="EMBL" id="AFWV01000010">
    <property type="protein sequence ID" value="EGV17603.1"/>
    <property type="molecule type" value="Genomic_DNA"/>
</dbReference>
<dbReference type="InterPro" id="IPR001650">
    <property type="entry name" value="Helicase_C-like"/>
</dbReference>
<evidence type="ECO:0000256" key="3">
    <source>
        <dbReference type="ARBA" id="ARBA00022801"/>
    </source>
</evidence>
<dbReference type="InterPro" id="IPR027417">
    <property type="entry name" value="P-loop_NTPase"/>
</dbReference>
<dbReference type="InterPro" id="IPR055367">
    <property type="entry name" value="WH4_Lhr"/>
</dbReference>
<keyword evidence="4" id="KW-0347">Helicase</keyword>
<keyword evidence="2" id="KW-0227">DNA damage</keyword>
<dbReference type="Gene3D" id="3.40.50.300">
    <property type="entry name" value="P-loop containing nucleotide triphosphate hydrolases"/>
    <property type="match status" value="2"/>
</dbReference>
<feature type="region of interest" description="Disordered" evidence="9">
    <location>
        <begin position="1180"/>
        <end position="1209"/>
    </location>
</feature>
<dbReference type="Pfam" id="PF23235">
    <property type="entry name" value="WHD_3rd_Lhr"/>
    <property type="match status" value="1"/>
</dbReference>
<dbReference type="Pfam" id="PF23234">
    <property type="entry name" value="WHD_4th_Lhr"/>
    <property type="match status" value="1"/>
</dbReference>
<dbReference type="Pfam" id="PF19306">
    <property type="entry name" value="WHD_Lhr"/>
    <property type="match status" value="1"/>
</dbReference>
<keyword evidence="6" id="KW-0238">DNA-binding</keyword>
<protein>
    <submittedName>
        <fullName evidence="12">DEAD/H associated domain protein</fullName>
    </submittedName>
</protein>
<dbReference type="GO" id="GO:0005524">
    <property type="term" value="F:ATP binding"/>
    <property type="evidence" value="ECO:0007669"/>
    <property type="project" value="UniProtKB-KW"/>
</dbReference>
<dbReference type="PROSITE" id="PS51194">
    <property type="entry name" value="HELICASE_CTER"/>
    <property type="match status" value="1"/>
</dbReference>
<dbReference type="SMART" id="SM00487">
    <property type="entry name" value="DEXDc"/>
    <property type="match status" value="1"/>
</dbReference>
<sequence>MDAFSLSTRRWFTQNFDVPTEVQVRGWAVIASGRHALITAPTGSGKTLAAFLWAIDRLMQGGPTADTGPACIQVLYVSPLKALVYDIERNLRAPLAGIARAAEILGVPARLPRVGIRTGDTPAKERQRQLKEPPEILVTTPESLYLLLGSKAAANLAGVHTLIIDEVHALAPTKRGAHLALSLERLAERCASDPQRIGLSATVRPLAEAALYLGGDRAVEIVDAAAPPKLDLRVQVPVPDMERPPEGVASRFEGGSILGELYRQATPRAPAEKGLWSAIHPAILAEIRAHRSTIVFVNSRGLCERLCQRLNALAEADLDPGSDSGPDLPAEADRPELVRAHHGSVSLEQRTRIEEGLKRGDLKAIVATSSLEMGIDMGGVDQVLLVESPGSVARGLQRVGRAGHGVGQVSTGRIFPKFRGDLLECAVIGARMLAGELEPFRMPRNALDVLAQQIAAHCVETERSVADLHRLASRAGPYRELSRSALEAVLDMLSGRYPSSDFAELKPLLVWDRTADTLGVRKGTAMITRLNAGTIPDRGNYAVHLGEDGPRIGELDEEMVFETKAGDCVLLGASTWRVEAITRDRVLVSPAPGEPGKLPFWRGDGPGRPVELGRAVGAFTRAVAAIPAERAADWIREQTPSDALAAANLAAYIQDQRTATGQVPSDRTIVVERFRDELGDWRICILTPFGARIHAPWAMALQWHLGRREGFEIQVMYTDDGIVLRFADGEALPELTDLLPAPEDLDERVTEQLADTALFASLFRENAARALLLPRRSAKGRQPLWAQRLKAHNLLAVVRRYPAFPIVLETYRQALGDVFDLAGLKDVLSGIRNRSIRVHEVETRSASPFARSLVFAYVAAYIYEQDAPLAERRAQALTLDRGLLAELLGQAELRELIDPAVLDDLERELQHTVEGRKARDADELHDLLRRLGDLSSAELAERAEGDPSPWLATLVEQRRAVALRFIDGPRWIAAEDVGLYRDALGLVPPPGLPDAFLMSADAPLEHLLHRYARTHGPFPTRDPAARYGLRATQLEPVLRLLETRDELIRGEIRPLGTEPEWCDPEVLRRLRRRTLAKARDAVAPVDAATLGRFLPAWHGIGEDIKGPDRLLEALLQLEGLTVTWSQLDRVLLPARVPGYRSEDLDMLAATGQIVWVGRGAAGPKDGRIALYRRGSPELGVADEESSRAEQPNVSAGVSSNGVAERAPRDAAANDSDVARILLDHLRTRGASFLMELMQALERAGLKLGRDAFESALWDLVWAGEITNDTFAPLRALGGTRAPKRGRGTALAGGRWSRVADLRIEASDTERLLARARILLERYGVVSREAVQAEGIPGGFGPLCRVFKQMEEGGQVRRGYFVEGLSGAQFALNGAIDRLRSARIEETPIEGFGADAVRILAAIDPANPYGALLPWPDLGGGPPPKRISGAYLILVAGKPVLYLGSAGRQLTRFPSSISEEGGELPLALAALHRLPQRGRKRLAIQQIDGLPALESPLREALLHAGFESDYDALVPARGYTTGIGRDPNAVACAGPRR</sequence>
<dbReference type="Pfam" id="PF00271">
    <property type="entry name" value="Helicase_C"/>
    <property type="match status" value="1"/>
</dbReference>
<feature type="domain" description="Helicase ATP-binding" evidence="10">
    <location>
        <begin position="27"/>
        <end position="221"/>
    </location>
</feature>
<dbReference type="RefSeq" id="WP_007194020.1">
    <property type="nucleotide sequence ID" value="NZ_AFWV01000010.1"/>
</dbReference>
<dbReference type="STRING" id="768671.ThimaDRAFT_3148"/>
<evidence type="ECO:0000313" key="13">
    <source>
        <dbReference type="Proteomes" id="UP000005459"/>
    </source>
</evidence>
<proteinExistence type="predicted"/>
<evidence type="ECO:0000256" key="4">
    <source>
        <dbReference type="ARBA" id="ARBA00022806"/>
    </source>
</evidence>
<dbReference type="GO" id="GO:0016887">
    <property type="term" value="F:ATP hydrolysis activity"/>
    <property type="evidence" value="ECO:0007669"/>
    <property type="project" value="TreeGrafter"/>
</dbReference>
<keyword evidence="8" id="KW-0413">Isomerase</keyword>
<evidence type="ECO:0000259" key="10">
    <source>
        <dbReference type="PROSITE" id="PS51192"/>
    </source>
</evidence>
<dbReference type="InterPro" id="IPR055369">
    <property type="entry name" value="WH2_Lhr"/>
</dbReference>
<evidence type="ECO:0000256" key="8">
    <source>
        <dbReference type="ARBA" id="ARBA00023235"/>
    </source>
</evidence>
<dbReference type="GO" id="GO:0003677">
    <property type="term" value="F:DNA binding"/>
    <property type="evidence" value="ECO:0007669"/>
    <property type="project" value="UniProtKB-KW"/>
</dbReference>
<dbReference type="InterPro" id="IPR011545">
    <property type="entry name" value="DEAD/DEAH_box_helicase_dom"/>
</dbReference>
<dbReference type="PATRIC" id="fig|768671.3.peg.3328"/>
<dbReference type="Pfam" id="PF23236">
    <property type="entry name" value="WHD_2nd_Lhr"/>
    <property type="match status" value="1"/>
</dbReference>
<organism evidence="12 13">
    <name type="scientific">Thiocapsa marina 5811</name>
    <dbReference type="NCBI Taxonomy" id="768671"/>
    <lineage>
        <taxon>Bacteria</taxon>
        <taxon>Pseudomonadati</taxon>
        <taxon>Pseudomonadota</taxon>
        <taxon>Gammaproteobacteria</taxon>
        <taxon>Chromatiales</taxon>
        <taxon>Chromatiaceae</taxon>
        <taxon>Thiocapsa</taxon>
    </lineage>
</organism>
<dbReference type="PANTHER" id="PTHR47962">
    <property type="entry name" value="ATP-DEPENDENT HELICASE LHR-RELATED-RELATED"/>
    <property type="match status" value="1"/>
</dbReference>
<dbReference type="PROSITE" id="PS51192">
    <property type="entry name" value="HELICASE_ATP_BIND_1"/>
    <property type="match status" value="1"/>
</dbReference>